<name>A0A9X3I6F3_9ACTN</name>
<dbReference type="GO" id="GO:0005886">
    <property type="term" value="C:plasma membrane"/>
    <property type="evidence" value="ECO:0007669"/>
    <property type="project" value="UniProtKB-SubCell"/>
</dbReference>
<accession>A0A9X3I6F3</accession>
<comment type="function">
    <text evidence="6">Catalyzes the glycosylation of 4,4'-diaponeurosporenoate, i.e. the esterification of glucose at the C1'' position with the carboxyl group of 4,4'-diaponeurosporenic acid, to form glycosyl-4,4'-diaponeurosporenoate. This is a step in the biosynthesis of staphyloxanthin, an orange pigment present in most staphylococci strains.</text>
</comment>
<keyword evidence="5" id="KW-0472">Membrane</keyword>
<evidence type="ECO:0000256" key="3">
    <source>
        <dbReference type="ARBA" id="ARBA00022676"/>
    </source>
</evidence>
<dbReference type="Proteomes" id="UP001143347">
    <property type="component" value="Unassembled WGS sequence"/>
</dbReference>
<dbReference type="PANTHER" id="PTHR43646:SF2">
    <property type="entry name" value="GLYCOSYLTRANSFERASE 2-LIKE DOMAIN-CONTAINING PROTEIN"/>
    <property type="match status" value="1"/>
</dbReference>
<organism evidence="11 12">
    <name type="scientific">Gordonia aquimaris</name>
    <dbReference type="NCBI Taxonomy" id="2984863"/>
    <lineage>
        <taxon>Bacteria</taxon>
        <taxon>Bacillati</taxon>
        <taxon>Actinomycetota</taxon>
        <taxon>Actinomycetes</taxon>
        <taxon>Mycobacteriales</taxon>
        <taxon>Gordoniaceae</taxon>
        <taxon>Gordonia</taxon>
    </lineage>
</organism>
<dbReference type="Pfam" id="PF00535">
    <property type="entry name" value="Glycos_transf_2"/>
    <property type="match status" value="1"/>
</dbReference>
<evidence type="ECO:0000256" key="2">
    <source>
        <dbReference type="ARBA" id="ARBA00022475"/>
    </source>
</evidence>
<evidence type="ECO:0000256" key="7">
    <source>
        <dbReference type="ARBA" id="ARBA00037904"/>
    </source>
</evidence>
<keyword evidence="3 11" id="KW-0328">Glycosyltransferase</keyword>
<keyword evidence="12" id="KW-1185">Reference proteome</keyword>
<evidence type="ECO:0000256" key="5">
    <source>
        <dbReference type="ARBA" id="ARBA00023136"/>
    </source>
</evidence>
<dbReference type="SUPFAM" id="SSF53448">
    <property type="entry name" value="Nucleotide-diphospho-sugar transferases"/>
    <property type="match status" value="1"/>
</dbReference>
<comment type="caution">
    <text evidence="11">The sequence shown here is derived from an EMBL/GenBank/DDBJ whole genome shotgun (WGS) entry which is preliminary data.</text>
</comment>
<evidence type="ECO:0000256" key="4">
    <source>
        <dbReference type="ARBA" id="ARBA00022679"/>
    </source>
</evidence>
<comment type="similarity">
    <text evidence="8">Belongs to the glycosyltransferase 2 family. CrtQ subfamily.</text>
</comment>
<evidence type="ECO:0000313" key="12">
    <source>
        <dbReference type="Proteomes" id="UP001143347"/>
    </source>
</evidence>
<evidence type="ECO:0000313" key="11">
    <source>
        <dbReference type="EMBL" id="MCX2966762.1"/>
    </source>
</evidence>
<dbReference type="Gene3D" id="3.90.550.10">
    <property type="entry name" value="Spore Coat Polysaccharide Biosynthesis Protein SpsA, Chain A"/>
    <property type="match status" value="1"/>
</dbReference>
<proteinExistence type="inferred from homology"/>
<feature type="domain" description="Glycosyltransferase 2-like" evidence="10">
    <location>
        <begin position="18"/>
        <end position="153"/>
    </location>
</feature>
<comment type="pathway">
    <text evidence="7">Carotenoid biosynthesis; staphyloxanthin biosynthesis; staphyloxanthin from farnesyl diphosphate: step 4/5.</text>
</comment>
<dbReference type="InterPro" id="IPR029044">
    <property type="entry name" value="Nucleotide-diphossugar_trans"/>
</dbReference>
<dbReference type="RefSeq" id="WP_266063531.1">
    <property type="nucleotide sequence ID" value="NZ_JAPKFM010000032.1"/>
</dbReference>
<dbReference type="GO" id="GO:0016757">
    <property type="term" value="F:glycosyltransferase activity"/>
    <property type="evidence" value="ECO:0007669"/>
    <property type="project" value="UniProtKB-KW"/>
</dbReference>
<dbReference type="AlphaFoldDB" id="A0A9X3I6F3"/>
<reference evidence="11" key="1">
    <citation type="submission" date="2022-10" db="EMBL/GenBank/DDBJ databases">
        <title>WGS of marine actinomycetes from Thailand.</title>
        <authorList>
            <person name="Thawai C."/>
        </authorList>
    </citation>
    <scope>NUCLEOTIDE SEQUENCE</scope>
    <source>
        <strain evidence="11">SW21</strain>
    </source>
</reference>
<gene>
    <name evidence="11" type="ORF">OSB52_22045</name>
</gene>
<dbReference type="InterPro" id="IPR001173">
    <property type="entry name" value="Glyco_trans_2-like"/>
</dbReference>
<evidence type="ECO:0000256" key="1">
    <source>
        <dbReference type="ARBA" id="ARBA00004236"/>
    </source>
</evidence>
<dbReference type="EMBL" id="JAPKFM010000032">
    <property type="protein sequence ID" value="MCX2966762.1"/>
    <property type="molecule type" value="Genomic_DNA"/>
</dbReference>
<keyword evidence="4 11" id="KW-0808">Transferase</keyword>
<evidence type="ECO:0000259" key="10">
    <source>
        <dbReference type="Pfam" id="PF00535"/>
    </source>
</evidence>
<sequence>MTDVHVLDDHSPMERVVVVVPAHNEELLLTRCLTALTVAADAVAVEVEIVVVLDACTDASSRLVPAHITALTCSARSVGAARRAGFAYAASHDRQSTPDEHVTWYATTDADSEVPPDWLATHLSAAADGVDAFVGTVVPDGWADWPSSVAELFADRYLADDGHHHVHGANLGFRADTYRRIGGFAPRTGDEDVDIVRRLMASGARVRRSARSPVATSTRRDGRTDAGFAGYLQRLEILDRATPVRRSADRPADDPEVAR</sequence>
<evidence type="ECO:0000256" key="6">
    <source>
        <dbReference type="ARBA" id="ARBA00037281"/>
    </source>
</evidence>
<keyword evidence="2" id="KW-1003">Cell membrane</keyword>
<evidence type="ECO:0000256" key="8">
    <source>
        <dbReference type="ARBA" id="ARBA00038120"/>
    </source>
</evidence>
<comment type="subcellular location">
    <subcellularLocation>
        <location evidence="1">Cell membrane</location>
    </subcellularLocation>
</comment>
<dbReference type="PANTHER" id="PTHR43646">
    <property type="entry name" value="GLYCOSYLTRANSFERASE"/>
    <property type="match status" value="1"/>
</dbReference>
<protein>
    <recommendedName>
        <fullName evidence="9">4,4'-diaponeurosporenoate glycosyltransferase</fullName>
    </recommendedName>
</protein>
<evidence type="ECO:0000256" key="9">
    <source>
        <dbReference type="ARBA" id="ARBA00040345"/>
    </source>
</evidence>